<accession>A0A7X2XFW4</accession>
<sequence>METVTRKRLGKAVLLSLLLMNVCKLGGAAEYNAAITGNETDYDSIKEVDIVSGEVKYTFTGENTVENKVSNSFQPIKVSGKTVTVAIGDKLTLTGKGTGVSPVNTGNILATGSTGSLTFTGGTLDVTDLTEYPKSNYTIHANSGASIVFDNAVTNIGEGNLTQSSMGIMVTGAASKVIFTENADSLKINSATGIYVNGGSFSFDNTEGSVLIENNPEDRKRDTGGPGIAVAGGSLTLKGRETVIKTTDADGTVGGAAVSVTERDKDNILNFEADKTILTGGAFGIYVDGSLVNPADTIKTNINFSGETQITAYNNDGLDDYVGCVAVCAYFPDAKINFAKQAVLTAETNNNTKNVAAGACIQSGSSLTAQQGLQANVKTAGDYGYGLFASGSGSLIDVTGLTAVDVVSGSGEIRGVQGFSGAEVKLNGAVKVAGKSDGGAVTGLWSWNGGKVEVAEDAQIKAVSDTGNVTGINSNNNGGSSPDRALTQIGGNTVIEVAGAGSAAGISCFSNGDVELKGAAAIKATSTKGTAMGISANTGGKVTVDKAVTVHAQSGSGSAYGVYSAGSAEIVFKETAQIVAGTGVSNAKETYAVGQGVGVYTAGGKVDFQKGLILDNKGQSYALRAYKSGASIAVNSEGSGSVYLTGNIQAHTNGLLDLNLLTDDSYYEGAATIVSNGQINMKLRSGAFWKVTGNSDLTRLDFGDNAVIDMEQAAGYQKLQTGTLNGDRGTFVLGADISTGQSDTVSIGNSDTKGTYNILVSEVGRRQGDDLHLLLVDDASGEHTFIASDIYRGGIYVYKTEISNENDGGIKWYLESLHNETTEDARSILQTADSLYSSWVLSSDMLQGRLDELKEARAEHGLWARINNGKLRGEAFKNNYQTYQIGYDAAFKDRTGGSMNEWLGGAAFEYAKGNMGYGNGSGEQQTAAVMLYGSKHSQSGDRVDIVLKHGQMKGDIDTFGIAADRRDYKSRATALSLEYGKRFQREQGVYLEPQAQLLVSHINGEAAVTDYGIRVESEGINSAVGRIGLEVGQKYQRSSAYIKASLLHEFGGRADTVLTLGDETLCDCRYYSGSWWELNLGGELELGKNNDLYFDVARSFGGAFQKQWQINAGVRFSF</sequence>
<evidence type="ECO:0000313" key="4">
    <source>
        <dbReference type="EMBL" id="MTU04016.1"/>
    </source>
</evidence>
<dbReference type="SUPFAM" id="SSF51126">
    <property type="entry name" value="Pectin lyase-like"/>
    <property type="match status" value="1"/>
</dbReference>
<protein>
    <submittedName>
        <fullName evidence="3">Autotransporter outer membrane beta-barrel domain-containing protein</fullName>
    </submittedName>
</protein>
<dbReference type="InterPro" id="IPR011050">
    <property type="entry name" value="Pectin_lyase_fold/virulence"/>
</dbReference>
<dbReference type="PRINTS" id="PR01484">
    <property type="entry name" value="PRTACTNFAMLY"/>
</dbReference>
<evidence type="ECO:0000313" key="6">
    <source>
        <dbReference type="Proteomes" id="UP000484547"/>
    </source>
</evidence>
<dbReference type="Pfam" id="PF03797">
    <property type="entry name" value="Autotransporter"/>
    <property type="match status" value="1"/>
</dbReference>
<feature type="domain" description="Autotransporter" evidence="2">
    <location>
        <begin position="855"/>
        <end position="1118"/>
    </location>
</feature>
<dbReference type="InterPro" id="IPR005546">
    <property type="entry name" value="Autotransporte_beta"/>
</dbReference>
<feature type="signal peptide" evidence="1">
    <location>
        <begin position="1"/>
        <end position="28"/>
    </location>
</feature>
<dbReference type="EMBL" id="WNBM01000003">
    <property type="protein sequence ID" value="MTT75954.1"/>
    <property type="molecule type" value="Genomic_DNA"/>
</dbReference>
<proteinExistence type="predicted"/>
<gene>
    <name evidence="3" type="ORF">GMD11_06740</name>
    <name evidence="4" type="ORF">GMD18_06385</name>
</gene>
<keyword evidence="5" id="KW-1185">Reference proteome</keyword>
<dbReference type="InterPro" id="IPR004899">
    <property type="entry name" value="Pertactin_central"/>
</dbReference>
<dbReference type="Gene3D" id="2.160.20.20">
    <property type="match status" value="1"/>
</dbReference>
<dbReference type="PROSITE" id="PS51208">
    <property type="entry name" value="AUTOTRANSPORTER"/>
    <property type="match status" value="1"/>
</dbReference>
<evidence type="ECO:0000256" key="1">
    <source>
        <dbReference type="SAM" id="SignalP"/>
    </source>
</evidence>
<dbReference type="InterPro" id="IPR036709">
    <property type="entry name" value="Autotransporte_beta_dom_sf"/>
</dbReference>
<keyword evidence="1" id="KW-0732">Signal</keyword>
<dbReference type="Proteomes" id="UP000443070">
    <property type="component" value="Unassembled WGS sequence"/>
</dbReference>
<organism evidence="3 6">
    <name type="scientific">Phascolarctobacterium faecium</name>
    <dbReference type="NCBI Taxonomy" id="33025"/>
    <lineage>
        <taxon>Bacteria</taxon>
        <taxon>Bacillati</taxon>
        <taxon>Bacillota</taxon>
        <taxon>Negativicutes</taxon>
        <taxon>Acidaminococcales</taxon>
        <taxon>Acidaminococcaceae</taxon>
        <taxon>Phascolarctobacterium</taxon>
    </lineage>
</organism>
<dbReference type="InterPro" id="IPR006315">
    <property type="entry name" value="OM_autotransptr_brl_dom"/>
</dbReference>
<dbReference type="Proteomes" id="UP000484547">
    <property type="component" value="Unassembled WGS sequence"/>
</dbReference>
<feature type="chain" id="PRO_5030854357" evidence="1">
    <location>
        <begin position="29"/>
        <end position="1118"/>
    </location>
</feature>
<name>A0A7X2XFW4_9FIRM</name>
<dbReference type="NCBIfam" id="TIGR01414">
    <property type="entry name" value="autotrans_barl"/>
    <property type="match status" value="1"/>
</dbReference>
<dbReference type="Gene3D" id="2.40.128.130">
    <property type="entry name" value="Autotransporter beta-domain"/>
    <property type="match status" value="1"/>
</dbReference>
<dbReference type="SMART" id="SM00869">
    <property type="entry name" value="Autotransporter"/>
    <property type="match status" value="1"/>
</dbReference>
<dbReference type="EMBL" id="WNBW01000003">
    <property type="protein sequence ID" value="MTU04016.1"/>
    <property type="molecule type" value="Genomic_DNA"/>
</dbReference>
<dbReference type="Pfam" id="PF03212">
    <property type="entry name" value="Pertactin"/>
    <property type="match status" value="1"/>
</dbReference>
<evidence type="ECO:0000313" key="5">
    <source>
        <dbReference type="Proteomes" id="UP000443070"/>
    </source>
</evidence>
<evidence type="ECO:0000313" key="3">
    <source>
        <dbReference type="EMBL" id="MTT75954.1"/>
    </source>
</evidence>
<dbReference type="GO" id="GO:0019867">
    <property type="term" value="C:outer membrane"/>
    <property type="evidence" value="ECO:0007669"/>
    <property type="project" value="InterPro"/>
</dbReference>
<evidence type="ECO:0000259" key="2">
    <source>
        <dbReference type="PROSITE" id="PS51208"/>
    </source>
</evidence>
<comment type="caution">
    <text evidence="3">The sequence shown here is derived from an EMBL/GenBank/DDBJ whole genome shotgun (WGS) entry which is preliminary data.</text>
</comment>
<dbReference type="OrthoDB" id="6056869at2"/>
<dbReference type="SUPFAM" id="SSF103515">
    <property type="entry name" value="Autotransporter"/>
    <property type="match status" value="1"/>
</dbReference>
<reference evidence="5 6" key="1">
    <citation type="journal article" date="2019" name="Nat. Med.">
        <title>A library of human gut bacterial isolates paired with longitudinal multiomics data enables mechanistic microbiome research.</title>
        <authorList>
            <person name="Poyet M."/>
            <person name="Groussin M."/>
            <person name="Gibbons S.M."/>
            <person name="Avila-Pacheco J."/>
            <person name="Jiang X."/>
            <person name="Kearney S.M."/>
            <person name="Perrotta A.R."/>
            <person name="Berdy B."/>
            <person name="Zhao S."/>
            <person name="Lieberman T.D."/>
            <person name="Swanson P.K."/>
            <person name="Smith M."/>
            <person name="Roesemann S."/>
            <person name="Alexander J.E."/>
            <person name="Rich S.A."/>
            <person name="Livny J."/>
            <person name="Vlamakis H."/>
            <person name="Clish C."/>
            <person name="Bullock K."/>
            <person name="Deik A."/>
            <person name="Scott J."/>
            <person name="Pierce K.A."/>
            <person name="Xavier R.J."/>
            <person name="Alm E.J."/>
        </authorList>
    </citation>
    <scope>NUCLEOTIDE SEQUENCE [LARGE SCALE GENOMIC DNA]</scope>
    <source>
        <strain evidence="3 6">BIOML-A13</strain>
        <strain evidence="4 5">BIOML-A3</strain>
    </source>
</reference>
<dbReference type="InterPro" id="IPR012332">
    <property type="entry name" value="Autotransporter_pectin_lyase_C"/>
</dbReference>
<dbReference type="AlphaFoldDB" id="A0A7X2XFW4"/>
<dbReference type="InterPro" id="IPR003991">
    <property type="entry name" value="Pertactin_virulence_factor"/>
</dbReference>